<accession>A0A502ITH2</accession>
<dbReference type="EMBL" id="CP033464">
    <property type="protein sequence ID" value="QDX93716.1"/>
    <property type="molecule type" value="Genomic_DNA"/>
</dbReference>
<proteinExistence type="predicted"/>
<organism evidence="1 2">
    <name type="scientific">Brevibacillus laterosporus</name>
    <name type="common">Bacillus laterosporus</name>
    <dbReference type="NCBI Taxonomy" id="1465"/>
    <lineage>
        <taxon>Bacteria</taxon>
        <taxon>Bacillati</taxon>
        <taxon>Bacillota</taxon>
        <taxon>Bacilli</taxon>
        <taxon>Bacillales</taxon>
        <taxon>Paenibacillaceae</taxon>
        <taxon>Brevibacillus</taxon>
    </lineage>
</organism>
<dbReference type="Proteomes" id="UP000319432">
    <property type="component" value="Chromosome"/>
</dbReference>
<gene>
    <name evidence="1" type="ORF">EEL30_16280</name>
</gene>
<protein>
    <submittedName>
        <fullName evidence="1">Uncharacterized protein</fullName>
    </submittedName>
</protein>
<reference evidence="1 2" key="1">
    <citation type="submission" date="2018-11" db="EMBL/GenBank/DDBJ databases">
        <title>Phylogenetic determinants of toxin gene distribution in genomes of Brevibacillus laterosporus.</title>
        <authorList>
            <person name="Glare T.R."/>
            <person name="Durrant A."/>
            <person name="Berry C."/>
            <person name="Palma L."/>
            <person name="Ormskirk M."/>
            <person name="Cox M.O."/>
        </authorList>
    </citation>
    <scope>NUCLEOTIDE SEQUENCE [LARGE SCALE GENOMIC DNA]</scope>
    <source>
        <strain evidence="1 2">1821L</strain>
    </source>
</reference>
<evidence type="ECO:0000313" key="1">
    <source>
        <dbReference type="EMBL" id="QDX93716.1"/>
    </source>
</evidence>
<dbReference type="AlphaFoldDB" id="A0A502ITH2"/>
<sequence length="114" mass="12956">MFRVVNAYVYDENGDPIDRIKYVIVKPNVKGAGAKVKLAFKASSKIRDMINNSLNEDRKPVLNRIVGDLEGVRKRVLLSNVFLILDRQLPTEFGLTDELLIVRGVIEEDHSFVE</sequence>
<keyword evidence="2" id="KW-1185">Reference proteome</keyword>
<name>A0A502ITH2_BRELA</name>
<evidence type="ECO:0000313" key="2">
    <source>
        <dbReference type="Proteomes" id="UP000319432"/>
    </source>
</evidence>